<keyword evidence="2" id="KW-1185">Reference proteome</keyword>
<comment type="caution">
    <text evidence="1">The sequence shown here is derived from an EMBL/GenBank/DDBJ whole genome shotgun (WGS) entry which is preliminary data.</text>
</comment>
<proteinExistence type="predicted"/>
<evidence type="ECO:0000313" key="2">
    <source>
        <dbReference type="Proteomes" id="UP000247476"/>
    </source>
</evidence>
<gene>
    <name evidence="1" type="ORF">DLM86_08870</name>
</gene>
<name>A0A2V5K8U2_9BACL</name>
<accession>A0A2V5K8U2</accession>
<dbReference type="Proteomes" id="UP000247476">
    <property type="component" value="Unassembled WGS sequence"/>
</dbReference>
<sequence>MSMQQWAMRLAGRSPLQSLAPRNVWDAALDEAIAAEAASWAETPTQGSKADRLAVVAGLYLWNDSLDASHDVSQDVHTATGSFWHGIMHRMEGDYGNAKYWFARTGSHPVFGELYAAAKRLLESPNGLDTVPAGRGRADLESLLRSGSWDAYRFVDAVERQVSRERDESTVAVLEQIQWYELALLLKYSYNRATGAELALPEHPAS</sequence>
<protein>
    <submittedName>
        <fullName evidence="1">Uncharacterized protein</fullName>
    </submittedName>
</protein>
<evidence type="ECO:0000313" key="1">
    <source>
        <dbReference type="EMBL" id="PYI55818.1"/>
    </source>
</evidence>
<dbReference type="EMBL" id="QJVJ01000003">
    <property type="protein sequence ID" value="PYI55818.1"/>
    <property type="molecule type" value="Genomic_DNA"/>
</dbReference>
<dbReference type="OrthoDB" id="370799at2"/>
<dbReference type="AlphaFoldDB" id="A0A2V5K8U2"/>
<dbReference type="RefSeq" id="WP_110839618.1">
    <property type="nucleotide sequence ID" value="NZ_QJVJ01000003.1"/>
</dbReference>
<organism evidence="1 2">
    <name type="scientific">Paenibacillus flagellatus</name>
    <dbReference type="NCBI Taxonomy" id="2211139"/>
    <lineage>
        <taxon>Bacteria</taxon>
        <taxon>Bacillati</taxon>
        <taxon>Bacillota</taxon>
        <taxon>Bacilli</taxon>
        <taxon>Bacillales</taxon>
        <taxon>Paenibacillaceae</taxon>
        <taxon>Paenibacillus</taxon>
    </lineage>
</organism>
<reference evidence="1 2" key="1">
    <citation type="submission" date="2018-05" db="EMBL/GenBank/DDBJ databases">
        <title>Paenibacillus flagellatus sp. nov., isolated from selenium mineral soil.</title>
        <authorList>
            <person name="Dai X."/>
        </authorList>
    </citation>
    <scope>NUCLEOTIDE SEQUENCE [LARGE SCALE GENOMIC DNA]</scope>
    <source>
        <strain evidence="1 2">DXL2</strain>
    </source>
</reference>